<comment type="function">
    <text evidence="5">Transfers and isomerizes the ribose moiety from AdoMet to the 7-aminomethyl group of 7-deazaguanine (preQ1-tRNA) to give epoxyqueuosine (oQ-tRNA).</text>
</comment>
<comment type="catalytic activity">
    <reaction evidence="5">
        <text>7-aminomethyl-7-carbaguanosine(34) in tRNA + S-adenosyl-L-methionine = epoxyqueuosine(34) in tRNA + adenine + L-methionine + 2 H(+)</text>
        <dbReference type="Rhea" id="RHEA:32155"/>
        <dbReference type="Rhea" id="RHEA-COMP:10342"/>
        <dbReference type="Rhea" id="RHEA-COMP:18582"/>
        <dbReference type="ChEBI" id="CHEBI:15378"/>
        <dbReference type="ChEBI" id="CHEBI:16708"/>
        <dbReference type="ChEBI" id="CHEBI:57844"/>
        <dbReference type="ChEBI" id="CHEBI:59789"/>
        <dbReference type="ChEBI" id="CHEBI:82833"/>
        <dbReference type="ChEBI" id="CHEBI:194443"/>
        <dbReference type="EC" id="2.4.99.17"/>
    </reaction>
</comment>
<dbReference type="InterPro" id="IPR042119">
    <property type="entry name" value="QueA_dom2"/>
</dbReference>
<evidence type="ECO:0000256" key="5">
    <source>
        <dbReference type="HAMAP-Rule" id="MF_00113"/>
    </source>
</evidence>
<dbReference type="Pfam" id="PF02547">
    <property type="entry name" value="Queuosine_synth"/>
    <property type="match status" value="1"/>
</dbReference>
<dbReference type="InterPro" id="IPR042118">
    <property type="entry name" value="QueA_dom1"/>
</dbReference>
<keyword evidence="6" id="KW-0328">Glycosyltransferase</keyword>
<evidence type="ECO:0000256" key="1">
    <source>
        <dbReference type="ARBA" id="ARBA00022490"/>
    </source>
</evidence>
<dbReference type="SUPFAM" id="SSF111337">
    <property type="entry name" value="QueA-like"/>
    <property type="match status" value="1"/>
</dbReference>
<sequence length="344" mass="37721">MQLSDFYYDLPSELIASEPLSERTASRLLRVGIDGVCHDGKFTDVLALLQPDDLLVFNNTRVIPARLHGQKVSGGQVEVLIERVLDTHTALAHVRASKSPKPGIRLHLESAVDVEVTGRQDDLFVLRFLQQESVLSLLEQYGHVPLPPYIERQDTPADRERYQTVFAQTPGAVAAPTAGLHFDEALLAALRAKGVATAAVTLHVGAGTFQPVRVQDLSQHIMHAEYADVSPETCAAVNACKARGGRVVAVGTTSVRSLESAAKQGMIQPFQADTRLFITPGYRFNVVDAMITNFHLPESTLLMLVSAFSGYEAIMKAYEHAVRQGYRFFSYGDAMFLECVSHNS</sequence>
<gene>
    <name evidence="5 6" type="primary">queA</name>
    <name evidence="6" type="ORF">J8380_10520</name>
</gene>
<evidence type="ECO:0000313" key="7">
    <source>
        <dbReference type="Proteomes" id="UP000672027"/>
    </source>
</evidence>
<reference evidence="6 7" key="1">
    <citation type="submission" date="2021-04" db="EMBL/GenBank/DDBJ databases">
        <title>Genomics, taxonomy and metabolism of representatives of sulfur bacteria of the genus Thiothrix: Thiothrix fructosivorans QT, Thiothrix unzii A1T and three new species, Thiothrix subterranea sp. nov., Thiothrix litoralis sp. nov. and 'Candidatus Thiothrix anitrata' sp. nov.</title>
        <authorList>
            <person name="Ravin N.V."/>
            <person name="Smolyakov D."/>
            <person name="Rudenko T.S."/>
            <person name="Mardanov A.V."/>
            <person name="Beletsky A.V."/>
            <person name="Markov N.D."/>
            <person name="Fomenkov A.I."/>
            <person name="Roberts R.J."/>
            <person name="Karnachuk O.V."/>
            <person name="Novikov A."/>
            <person name="Grabovich M.Y."/>
        </authorList>
    </citation>
    <scope>NUCLEOTIDE SEQUENCE [LARGE SCALE GENOMIC DNA]</scope>
    <source>
        <strain evidence="6 7">A52</strain>
    </source>
</reference>
<dbReference type="GO" id="GO:0051075">
    <property type="term" value="F:S-adenosylmethionine:tRNA ribosyltransferase-isomerase activity"/>
    <property type="evidence" value="ECO:0007669"/>
    <property type="project" value="UniProtKB-EC"/>
</dbReference>
<dbReference type="Proteomes" id="UP000672027">
    <property type="component" value="Chromosome"/>
</dbReference>
<evidence type="ECO:0000256" key="2">
    <source>
        <dbReference type="ARBA" id="ARBA00022679"/>
    </source>
</evidence>
<dbReference type="NCBIfam" id="NF001140">
    <property type="entry name" value="PRK00147.1"/>
    <property type="match status" value="1"/>
</dbReference>
<keyword evidence="7" id="KW-1185">Reference proteome</keyword>
<comment type="subunit">
    <text evidence="5">Monomer.</text>
</comment>
<proteinExistence type="inferred from homology"/>
<dbReference type="NCBIfam" id="TIGR00113">
    <property type="entry name" value="queA"/>
    <property type="match status" value="1"/>
</dbReference>
<dbReference type="PANTHER" id="PTHR30307:SF0">
    <property type="entry name" value="S-ADENOSYLMETHIONINE:TRNA RIBOSYLTRANSFERASE-ISOMERASE"/>
    <property type="match status" value="1"/>
</dbReference>
<comment type="similarity">
    <text evidence="5">Belongs to the QueA family.</text>
</comment>
<dbReference type="EMBL" id="CP072800">
    <property type="protein sequence ID" value="QTR48727.1"/>
    <property type="molecule type" value="Genomic_DNA"/>
</dbReference>
<comment type="pathway">
    <text evidence="5">tRNA modification; tRNA-queuosine biosynthesis.</text>
</comment>
<dbReference type="InterPro" id="IPR003699">
    <property type="entry name" value="QueA"/>
</dbReference>
<comment type="subcellular location">
    <subcellularLocation>
        <location evidence="5">Cytoplasm</location>
    </subcellularLocation>
</comment>
<keyword evidence="1 5" id="KW-0963">Cytoplasm</keyword>
<protein>
    <recommendedName>
        <fullName evidence="5">S-adenosylmethionine:tRNA ribosyltransferase-isomerase</fullName>
        <ecNumber evidence="5">2.4.99.17</ecNumber>
    </recommendedName>
    <alternativeName>
        <fullName evidence="5">Queuosine biosynthesis protein QueA</fullName>
    </alternativeName>
</protein>
<accession>A0ABX7WYM8</accession>
<keyword evidence="4 5" id="KW-0671">Queuosine biosynthesis</keyword>
<dbReference type="RefSeq" id="WP_210225609.1">
    <property type="nucleotide sequence ID" value="NZ_CP072800.1"/>
</dbReference>
<dbReference type="PANTHER" id="PTHR30307">
    <property type="entry name" value="S-ADENOSYLMETHIONINE:TRNA RIBOSYLTRANSFERASE-ISOMERASE"/>
    <property type="match status" value="1"/>
</dbReference>
<evidence type="ECO:0000256" key="4">
    <source>
        <dbReference type="ARBA" id="ARBA00022785"/>
    </source>
</evidence>
<name>A0ABX7WYM8_9GAMM</name>
<dbReference type="EC" id="2.4.99.17" evidence="5"/>
<keyword evidence="2 5" id="KW-0808">Transferase</keyword>
<dbReference type="Gene3D" id="3.40.1780.10">
    <property type="entry name" value="QueA-like"/>
    <property type="match status" value="1"/>
</dbReference>
<dbReference type="Gene3D" id="2.40.10.240">
    <property type="entry name" value="QueA-like"/>
    <property type="match status" value="1"/>
</dbReference>
<evidence type="ECO:0000256" key="3">
    <source>
        <dbReference type="ARBA" id="ARBA00022691"/>
    </source>
</evidence>
<dbReference type="HAMAP" id="MF_00113">
    <property type="entry name" value="QueA"/>
    <property type="match status" value="1"/>
</dbReference>
<keyword evidence="3 5" id="KW-0949">S-adenosyl-L-methionine</keyword>
<organism evidence="6 7">
    <name type="scientific">Candidatus Thiothrix anitrata</name>
    <dbReference type="NCBI Taxonomy" id="2823902"/>
    <lineage>
        <taxon>Bacteria</taxon>
        <taxon>Pseudomonadati</taxon>
        <taxon>Pseudomonadota</taxon>
        <taxon>Gammaproteobacteria</taxon>
        <taxon>Thiotrichales</taxon>
        <taxon>Thiotrichaceae</taxon>
        <taxon>Thiothrix</taxon>
    </lineage>
</organism>
<evidence type="ECO:0000313" key="6">
    <source>
        <dbReference type="EMBL" id="QTR48727.1"/>
    </source>
</evidence>
<dbReference type="InterPro" id="IPR036100">
    <property type="entry name" value="QueA_sf"/>
</dbReference>